<gene>
    <name evidence="3" type="ORF">DYE49_11565</name>
    <name evidence="2" type="ORF">HNP77_001412</name>
</gene>
<evidence type="ECO:0000313" key="4">
    <source>
        <dbReference type="Proteomes" id="UP000578697"/>
    </source>
</evidence>
<dbReference type="RefSeq" id="WP_184652478.1">
    <property type="nucleotide sequence ID" value="NZ_JACHFR010000002.1"/>
</dbReference>
<protein>
    <recommendedName>
        <fullName evidence="6">Lipoprotein</fullName>
    </recommendedName>
</protein>
<dbReference type="KEGG" id="trc:DYE49_11565"/>
<organism evidence="2 4">
    <name type="scientific">Treponema rectale</name>
    <dbReference type="NCBI Taxonomy" id="744512"/>
    <lineage>
        <taxon>Bacteria</taxon>
        <taxon>Pseudomonadati</taxon>
        <taxon>Spirochaetota</taxon>
        <taxon>Spirochaetia</taxon>
        <taxon>Spirochaetales</taxon>
        <taxon>Treponemataceae</taxon>
        <taxon>Treponema</taxon>
    </lineage>
</organism>
<evidence type="ECO:0000313" key="5">
    <source>
        <dbReference type="Proteomes" id="UP000593591"/>
    </source>
</evidence>
<feature type="signal peptide" evidence="1">
    <location>
        <begin position="1"/>
        <end position="23"/>
    </location>
</feature>
<accession>A0A840SHP4</accession>
<feature type="chain" id="PRO_5036240838" description="Lipoprotein" evidence="1">
    <location>
        <begin position="24"/>
        <end position="313"/>
    </location>
</feature>
<reference evidence="2 4" key="2">
    <citation type="submission" date="2020-08" db="EMBL/GenBank/DDBJ databases">
        <title>Genomic Encyclopedia of Type Strains, Phase IV (KMG-IV): sequencing the most valuable type-strain genomes for metagenomic binning, comparative biology and taxonomic classification.</title>
        <authorList>
            <person name="Goeker M."/>
        </authorList>
    </citation>
    <scope>NUCLEOTIDE SEQUENCE [LARGE SCALE GENOMIC DNA]</scope>
    <source>
        <strain evidence="2 4">DSM 103679</strain>
    </source>
</reference>
<evidence type="ECO:0008006" key="6">
    <source>
        <dbReference type="Google" id="ProtNLM"/>
    </source>
</evidence>
<dbReference type="EMBL" id="CP031517">
    <property type="protein sequence ID" value="QOS41048.1"/>
    <property type="molecule type" value="Genomic_DNA"/>
</dbReference>
<dbReference type="Proteomes" id="UP000593591">
    <property type="component" value="Chromosome"/>
</dbReference>
<reference evidence="3 5" key="1">
    <citation type="submission" date="2018-08" db="EMBL/GenBank/DDBJ databases">
        <title>The first complete genome of Treponema rectale (CHPAT), a commensal spirochete of the bovine rectum.</title>
        <authorList>
            <person name="Staton G.J."/>
            <person name="Clegg S.R."/>
            <person name="Carter S.D."/>
            <person name="Radford A.D."/>
            <person name="Darby A."/>
            <person name="Hall N."/>
            <person name="Birtles R.J."/>
            <person name="Evans N.J."/>
        </authorList>
    </citation>
    <scope>NUCLEOTIDE SEQUENCE [LARGE SCALE GENOMIC DNA]</scope>
    <source>
        <strain evidence="3 5">CHPA</strain>
    </source>
</reference>
<dbReference type="Proteomes" id="UP000578697">
    <property type="component" value="Unassembled WGS sequence"/>
</dbReference>
<dbReference type="AlphaFoldDB" id="A0A840SHP4"/>
<sequence>MRRNSFYYSVLISVFCAFVFLNAACSSSGKINSEMPLKELPETSGRDLFAGRTFFSDRIFNKYVFGTDGTVEIYVADINGRWIFAGKDWYSIDEEHSVLYTKIISVADAASSSVSSSPEEYERRLNRIFDSQFAGQGIKFSPESKKAFGEFKSGYVRQMAEETFNEVIEENFVFADDGKSFTLMQKAPSWFNQHFIFASEDGSVTLNSLTFKYTESGSSVIYNGNVKNMTENSFDVDLYRIEYVYERNEAECIVRKSGLCKFEYETVSDTVEEGKFISVKKLRVIEAPEEAALPESIEVIQSVTLTPAEFVLE</sequence>
<name>A0A840SHP4_9SPIR</name>
<proteinExistence type="predicted"/>
<keyword evidence="4" id="KW-1185">Reference proteome</keyword>
<keyword evidence="1" id="KW-0732">Signal</keyword>
<evidence type="ECO:0000313" key="2">
    <source>
        <dbReference type="EMBL" id="MBB5219043.1"/>
    </source>
</evidence>
<dbReference type="EMBL" id="JACHFR010000002">
    <property type="protein sequence ID" value="MBB5219043.1"/>
    <property type="molecule type" value="Genomic_DNA"/>
</dbReference>
<evidence type="ECO:0000313" key="3">
    <source>
        <dbReference type="EMBL" id="QOS41048.1"/>
    </source>
</evidence>
<evidence type="ECO:0000256" key="1">
    <source>
        <dbReference type="SAM" id="SignalP"/>
    </source>
</evidence>